<accession>A0A9J5XVQ1</accession>
<dbReference type="Proteomes" id="UP000824120">
    <property type="component" value="Chromosome 8"/>
</dbReference>
<protein>
    <submittedName>
        <fullName evidence="1">Uncharacterized protein</fullName>
    </submittedName>
</protein>
<comment type="caution">
    <text evidence="1">The sequence shown here is derived from an EMBL/GenBank/DDBJ whole genome shotgun (WGS) entry which is preliminary data.</text>
</comment>
<evidence type="ECO:0000313" key="2">
    <source>
        <dbReference type="Proteomes" id="UP000824120"/>
    </source>
</evidence>
<dbReference type="OrthoDB" id="1743486at2759"/>
<dbReference type="AlphaFoldDB" id="A0A9J5XVQ1"/>
<sequence>MEEVPTKDGSYTMAEVKNLLLERRKLISSPTTINDLKQEINNFKKDIHWLKEKNITMEIRLDNIESLKESDSAADLNCIQEGLIPSMYFHKTTYSLRSANGEINSIEIDNILQNPKLQDKIATLKNKFSLDICGDHPNTFWNRKKHVVSFPYEEHFSEDNIPTKARPC</sequence>
<organism evidence="1 2">
    <name type="scientific">Solanum commersonii</name>
    <name type="common">Commerson's wild potato</name>
    <name type="synonym">Commerson's nightshade</name>
    <dbReference type="NCBI Taxonomy" id="4109"/>
    <lineage>
        <taxon>Eukaryota</taxon>
        <taxon>Viridiplantae</taxon>
        <taxon>Streptophyta</taxon>
        <taxon>Embryophyta</taxon>
        <taxon>Tracheophyta</taxon>
        <taxon>Spermatophyta</taxon>
        <taxon>Magnoliopsida</taxon>
        <taxon>eudicotyledons</taxon>
        <taxon>Gunneridae</taxon>
        <taxon>Pentapetalae</taxon>
        <taxon>asterids</taxon>
        <taxon>lamiids</taxon>
        <taxon>Solanales</taxon>
        <taxon>Solanaceae</taxon>
        <taxon>Solanoideae</taxon>
        <taxon>Solaneae</taxon>
        <taxon>Solanum</taxon>
    </lineage>
</organism>
<evidence type="ECO:0000313" key="1">
    <source>
        <dbReference type="EMBL" id="KAG5590990.1"/>
    </source>
</evidence>
<dbReference type="EMBL" id="JACXVP010000008">
    <property type="protein sequence ID" value="KAG5590990.1"/>
    <property type="molecule type" value="Genomic_DNA"/>
</dbReference>
<keyword evidence="2" id="KW-1185">Reference proteome</keyword>
<reference evidence="1 2" key="1">
    <citation type="submission" date="2020-09" db="EMBL/GenBank/DDBJ databases">
        <title>De no assembly of potato wild relative species, Solanum commersonii.</title>
        <authorList>
            <person name="Cho K."/>
        </authorList>
    </citation>
    <scope>NUCLEOTIDE SEQUENCE [LARGE SCALE GENOMIC DNA]</scope>
    <source>
        <strain evidence="1">LZ3.2</strain>
        <tissue evidence="1">Leaf</tissue>
    </source>
</reference>
<proteinExistence type="predicted"/>
<gene>
    <name evidence="1" type="ORF">H5410_041504</name>
</gene>
<name>A0A9J5XVQ1_SOLCO</name>